<keyword evidence="4" id="KW-0342">GTP-binding</keyword>
<evidence type="ECO:0000256" key="7">
    <source>
        <dbReference type="ARBA" id="ARBA00053444"/>
    </source>
</evidence>
<gene>
    <name evidence="11" type="primary">RAB1B</name>
</gene>
<comment type="similarity">
    <text evidence="1">Belongs to the small GTPase superfamily. Rab family.</text>
</comment>
<evidence type="ECO:0000256" key="5">
    <source>
        <dbReference type="ARBA" id="ARBA00023288"/>
    </source>
</evidence>
<sequence>MNNTPYQEQSQEYDHLFKLVLIGNSGVGKSCMLMRYAENTFTQNFYNTIGVDFKIKTINLQGKQIKLQIWDTAGQDRFKTITTNYYRGAHGIVVVYDVTDKLSFENVKTWMSEIEKYAQENVCKLLIGNKSDLSDKRVVSTEEGQQLASSLKIKFIETSAKNSNNIDSAFESMAQDVLIRISDIKTQQDNERRRLKPGQNVSEQKSSSEGCC</sequence>
<keyword evidence="3" id="KW-0653">Protein transport</keyword>
<dbReference type="CDD" id="cd01867">
    <property type="entry name" value="Rab8_Rab10_Rab13_like"/>
    <property type="match status" value="1"/>
</dbReference>
<dbReference type="SMART" id="SM00173">
    <property type="entry name" value="RAS"/>
    <property type="match status" value="1"/>
</dbReference>
<dbReference type="NCBIfam" id="TIGR00231">
    <property type="entry name" value="small_GTP"/>
    <property type="match status" value="1"/>
</dbReference>
<feature type="compositionally biased region" description="Polar residues" evidence="10">
    <location>
        <begin position="199"/>
        <end position="212"/>
    </location>
</feature>
<dbReference type="OMA" id="CSMARDI"/>
<name>E1CAY5_TETTH</name>
<dbReference type="GO" id="GO:0003924">
    <property type="term" value="F:GTPase activity"/>
    <property type="evidence" value="ECO:0007669"/>
    <property type="project" value="InterPro"/>
</dbReference>
<proteinExistence type="evidence at transcript level"/>
<dbReference type="InterPro" id="IPR001806">
    <property type="entry name" value="Small_GTPase"/>
</dbReference>
<evidence type="ECO:0000256" key="3">
    <source>
        <dbReference type="ARBA" id="ARBA00022927"/>
    </source>
</evidence>
<dbReference type="PANTHER" id="PTHR47980">
    <property type="entry name" value="LD44762P"/>
    <property type="match status" value="1"/>
</dbReference>
<evidence type="ECO:0000256" key="2">
    <source>
        <dbReference type="ARBA" id="ARBA00022741"/>
    </source>
</evidence>
<dbReference type="InterPro" id="IPR005225">
    <property type="entry name" value="Small_GTP-bd"/>
</dbReference>
<protein>
    <recommendedName>
        <fullName evidence="8">Ras-related protein Rab-1</fullName>
    </recommendedName>
    <alternativeName>
        <fullName evidence="9">Small GTP-binding protein rab1</fullName>
    </alternativeName>
</protein>
<keyword evidence="6" id="KW-0636">Prenylation</keyword>
<dbReference type="SMART" id="SM00174">
    <property type="entry name" value="RHO"/>
    <property type="match status" value="1"/>
</dbReference>
<dbReference type="PROSITE" id="PS51419">
    <property type="entry name" value="RAB"/>
    <property type="match status" value="1"/>
</dbReference>
<evidence type="ECO:0000256" key="10">
    <source>
        <dbReference type="SAM" id="MobiDB-lite"/>
    </source>
</evidence>
<accession>E1CAY5</accession>
<dbReference type="InterPro" id="IPR050305">
    <property type="entry name" value="Small_GTPase_Rab"/>
</dbReference>
<dbReference type="Gene3D" id="3.40.50.300">
    <property type="entry name" value="P-loop containing nucleotide triphosphate hydrolases"/>
    <property type="match status" value="1"/>
</dbReference>
<comment type="function">
    <text evidence="7">Protein transport. Probably involved in vesicular traffic from ER to Golgi.</text>
</comment>
<dbReference type="PROSITE" id="PS51420">
    <property type="entry name" value="RHO"/>
    <property type="match status" value="1"/>
</dbReference>
<dbReference type="InterPro" id="IPR027417">
    <property type="entry name" value="P-loop_NTPase"/>
</dbReference>
<dbReference type="PROSITE" id="PS51421">
    <property type="entry name" value="RAS"/>
    <property type="match status" value="1"/>
</dbReference>
<evidence type="ECO:0000256" key="4">
    <source>
        <dbReference type="ARBA" id="ARBA00023134"/>
    </source>
</evidence>
<keyword evidence="5" id="KW-0449">Lipoprotein</keyword>
<dbReference type="PRINTS" id="PR00449">
    <property type="entry name" value="RASTRNSFRMNG"/>
</dbReference>
<dbReference type="GO" id="GO:0015031">
    <property type="term" value="P:protein transport"/>
    <property type="evidence" value="ECO:0007669"/>
    <property type="project" value="UniProtKB-KW"/>
</dbReference>
<keyword evidence="3" id="KW-0813">Transport</keyword>
<evidence type="ECO:0000256" key="1">
    <source>
        <dbReference type="ARBA" id="ARBA00006270"/>
    </source>
</evidence>
<evidence type="ECO:0000256" key="6">
    <source>
        <dbReference type="ARBA" id="ARBA00023289"/>
    </source>
</evidence>
<evidence type="ECO:0000313" key="11">
    <source>
        <dbReference type="EMBL" id="BAJ21275.1"/>
    </source>
</evidence>
<dbReference type="Pfam" id="PF00071">
    <property type="entry name" value="Ras"/>
    <property type="match status" value="1"/>
</dbReference>
<dbReference type="EMBL" id="AB365895">
    <property type="protein sequence ID" value="BAJ21275.1"/>
    <property type="molecule type" value="mRNA"/>
</dbReference>
<dbReference type="FunFam" id="3.40.50.300:FF:001018">
    <property type="entry name" value="Rab family GTPase"/>
    <property type="match status" value="1"/>
</dbReference>
<dbReference type="SMART" id="SM00175">
    <property type="entry name" value="RAB"/>
    <property type="match status" value="1"/>
</dbReference>
<dbReference type="PROSITE" id="PS51417">
    <property type="entry name" value="ARF"/>
    <property type="match status" value="1"/>
</dbReference>
<organism evidence="11">
    <name type="scientific">Tetrahymena thermophila</name>
    <dbReference type="NCBI Taxonomy" id="5911"/>
    <lineage>
        <taxon>Eukaryota</taxon>
        <taxon>Sar</taxon>
        <taxon>Alveolata</taxon>
        <taxon>Ciliophora</taxon>
        <taxon>Intramacronucleata</taxon>
        <taxon>Oligohymenophorea</taxon>
        <taxon>Hymenostomatida</taxon>
        <taxon>Tetrahymenina</taxon>
        <taxon>Tetrahymenidae</taxon>
        <taxon>Tetrahymena</taxon>
    </lineage>
</organism>
<dbReference type="SUPFAM" id="SSF52540">
    <property type="entry name" value="P-loop containing nucleoside triphosphate hydrolases"/>
    <property type="match status" value="1"/>
</dbReference>
<dbReference type="SMART" id="SM00176">
    <property type="entry name" value="RAN"/>
    <property type="match status" value="1"/>
</dbReference>
<reference evidence="11" key="1">
    <citation type="journal article" date="2010" name="J. Eukaryot. Microbiol.">
        <title>Marked amplification and diversification of products of ras genes from rat brain, Rab GTPases, in the ciliates Tetrahymena thermophila and Paramecium tetraurelia.</title>
        <authorList>
            <person name="Saito-Nakano Y."/>
            <person name="Nakahara T."/>
            <person name="Nakano K."/>
            <person name="Nozaki T."/>
            <person name="Numata O."/>
        </authorList>
    </citation>
    <scope>NUCLEOTIDE SEQUENCE</scope>
</reference>
<evidence type="ECO:0000256" key="9">
    <source>
        <dbReference type="ARBA" id="ARBA00081865"/>
    </source>
</evidence>
<keyword evidence="2" id="KW-0547">Nucleotide-binding</keyword>
<dbReference type="GO" id="GO:0005525">
    <property type="term" value="F:GTP binding"/>
    <property type="evidence" value="ECO:0007669"/>
    <property type="project" value="UniProtKB-KW"/>
</dbReference>
<dbReference type="AlphaFoldDB" id="E1CAY5"/>
<feature type="region of interest" description="Disordered" evidence="10">
    <location>
        <begin position="188"/>
        <end position="212"/>
    </location>
</feature>
<evidence type="ECO:0000256" key="8">
    <source>
        <dbReference type="ARBA" id="ARBA00067099"/>
    </source>
</evidence>